<accession>A0ABN7X4C8</accession>
<comment type="caution">
    <text evidence="1">The sequence shown here is derived from an EMBL/GenBank/DDBJ whole genome shotgun (WGS) entry which is preliminary data.</text>
</comment>
<feature type="non-terminal residue" evidence="1">
    <location>
        <position position="1"/>
    </location>
</feature>
<keyword evidence="2" id="KW-1185">Reference proteome</keyword>
<dbReference type="Proteomes" id="UP000789901">
    <property type="component" value="Unassembled WGS sequence"/>
</dbReference>
<evidence type="ECO:0000313" key="1">
    <source>
        <dbReference type="EMBL" id="CAG8847605.1"/>
    </source>
</evidence>
<proteinExistence type="predicted"/>
<name>A0ABN7X4C8_GIGMA</name>
<sequence>RSKKKNNEDDIPIIDNVYNLEDEKVAETVFEKTLKMLAMEITRNRINAIGSRKITEFFDKVNNMNLNNNEITQSDYASESKTEIIEKSSQ</sequence>
<evidence type="ECO:0000313" key="2">
    <source>
        <dbReference type="Proteomes" id="UP000789901"/>
    </source>
</evidence>
<dbReference type="EMBL" id="CAJVQB010088431">
    <property type="protein sequence ID" value="CAG8847605.1"/>
    <property type="molecule type" value="Genomic_DNA"/>
</dbReference>
<reference evidence="1 2" key="1">
    <citation type="submission" date="2021-06" db="EMBL/GenBank/DDBJ databases">
        <authorList>
            <person name="Kallberg Y."/>
            <person name="Tangrot J."/>
            <person name="Rosling A."/>
        </authorList>
    </citation>
    <scope>NUCLEOTIDE SEQUENCE [LARGE SCALE GENOMIC DNA]</scope>
    <source>
        <strain evidence="1 2">120-4 pot B 10/14</strain>
    </source>
</reference>
<gene>
    <name evidence="1" type="ORF">GMARGA_LOCUS38758</name>
</gene>
<protein>
    <submittedName>
        <fullName evidence="1">40314_t:CDS:1</fullName>
    </submittedName>
</protein>
<organism evidence="1 2">
    <name type="scientific">Gigaspora margarita</name>
    <dbReference type="NCBI Taxonomy" id="4874"/>
    <lineage>
        <taxon>Eukaryota</taxon>
        <taxon>Fungi</taxon>
        <taxon>Fungi incertae sedis</taxon>
        <taxon>Mucoromycota</taxon>
        <taxon>Glomeromycotina</taxon>
        <taxon>Glomeromycetes</taxon>
        <taxon>Diversisporales</taxon>
        <taxon>Gigasporaceae</taxon>
        <taxon>Gigaspora</taxon>
    </lineage>
</organism>